<dbReference type="CDD" id="cd01745">
    <property type="entry name" value="GATase1_2"/>
    <property type="match status" value="1"/>
</dbReference>
<dbReference type="EC" id="2.4.2.-" evidence="1"/>
<dbReference type="InterPro" id="IPR029062">
    <property type="entry name" value="Class_I_gatase-like"/>
</dbReference>
<dbReference type="SUPFAM" id="SSF52317">
    <property type="entry name" value="Class I glutamine amidotransferase-like"/>
    <property type="match status" value="1"/>
</dbReference>
<reference evidence="1 2" key="1">
    <citation type="submission" date="2015-01" db="EMBL/GenBank/DDBJ databases">
        <title>Draft genome of the acidophilic iron oxidizer Ferrimicrobium acidiphilum strain T23.</title>
        <authorList>
            <person name="Poehlein A."/>
            <person name="Eisen S."/>
            <person name="Schloemann M."/>
            <person name="Johnson B.D."/>
            <person name="Daniel R."/>
            <person name="Muehling M."/>
        </authorList>
    </citation>
    <scope>NUCLEOTIDE SEQUENCE [LARGE SCALE GENOMIC DNA]</scope>
    <source>
        <strain evidence="1 2">T23</strain>
    </source>
</reference>
<dbReference type="GO" id="GO:0016757">
    <property type="term" value="F:glycosyltransferase activity"/>
    <property type="evidence" value="ECO:0007669"/>
    <property type="project" value="UniProtKB-KW"/>
</dbReference>
<dbReference type="PATRIC" id="fig|1121877.4.peg.2806"/>
<sequence length="230" mass="25125">MARVLVSSGQLPKRRAGVHEGYLDALSRLGSYGIMLPGQVGDLPDLEMKTIVKDLISSVDALMLTGGGDVDPAMYGETVSSEKVYGIEANRDRVERALLEEAFRQERKVLAICRGIQVVNVFFGGTLIQDLETVGKSNHSLTDQEYEYSHSITVSPDSELARLLPGITQANSLHHQAVDKVGVGLVVTATSEDGVVEAVERSGLLAVQWHPERLIDFDPIQLNLFRWLVG</sequence>
<keyword evidence="1" id="KW-0315">Glutamine amidotransferase</keyword>
<dbReference type="PROSITE" id="PS51273">
    <property type="entry name" value="GATASE_TYPE_1"/>
    <property type="match status" value="1"/>
</dbReference>
<dbReference type="GO" id="GO:0005829">
    <property type="term" value="C:cytosol"/>
    <property type="evidence" value="ECO:0007669"/>
    <property type="project" value="TreeGrafter"/>
</dbReference>
<dbReference type="Gene3D" id="3.40.50.880">
    <property type="match status" value="1"/>
</dbReference>
<dbReference type="PANTHER" id="PTHR43235:SF1">
    <property type="entry name" value="GLUTAMINE AMIDOTRANSFERASE PB2B2.05-RELATED"/>
    <property type="match status" value="1"/>
</dbReference>
<dbReference type="InterPro" id="IPR011697">
    <property type="entry name" value="Peptidase_C26"/>
</dbReference>
<gene>
    <name evidence="1" type="ORF">FEAC_25160</name>
</gene>
<dbReference type="Pfam" id="PF07722">
    <property type="entry name" value="Peptidase_C26"/>
    <property type="match status" value="1"/>
</dbReference>
<dbReference type="STRING" id="1121877.FEAC_25160"/>
<evidence type="ECO:0000313" key="2">
    <source>
        <dbReference type="Proteomes" id="UP000032336"/>
    </source>
</evidence>
<dbReference type="eggNOG" id="COG2071">
    <property type="taxonomic scope" value="Bacteria"/>
</dbReference>
<protein>
    <submittedName>
        <fullName evidence="1">Putative glutamine amidotransferasec</fullName>
        <ecNumber evidence="1">2.4.2.-</ecNumber>
    </submittedName>
</protein>
<dbReference type="GO" id="GO:0006598">
    <property type="term" value="P:polyamine catabolic process"/>
    <property type="evidence" value="ECO:0007669"/>
    <property type="project" value="TreeGrafter"/>
</dbReference>
<evidence type="ECO:0000313" key="1">
    <source>
        <dbReference type="EMBL" id="KJE75739.1"/>
    </source>
</evidence>
<accession>A0A0D8FS27</accession>
<keyword evidence="1" id="KW-0328">Glycosyltransferase</keyword>
<keyword evidence="1" id="KW-0808">Transferase</keyword>
<comment type="caution">
    <text evidence="1">The sequence shown here is derived from an EMBL/GenBank/DDBJ whole genome shotgun (WGS) entry which is preliminary data.</text>
</comment>
<dbReference type="PANTHER" id="PTHR43235">
    <property type="entry name" value="GLUTAMINE AMIDOTRANSFERASE PB2B2.05-RELATED"/>
    <property type="match status" value="1"/>
</dbReference>
<keyword evidence="2" id="KW-1185">Reference proteome</keyword>
<dbReference type="Proteomes" id="UP000032336">
    <property type="component" value="Unassembled WGS sequence"/>
</dbReference>
<dbReference type="EMBL" id="JXUW01000030">
    <property type="protein sequence ID" value="KJE75739.1"/>
    <property type="molecule type" value="Genomic_DNA"/>
</dbReference>
<organism evidence="1 2">
    <name type="scientific">Ferrimicrobium acidiphilum DSM 19497</name>
    <dbReference type="NCBI Taxonomy" id="1121877"/>
    <lineage>
        <taxon>Bacteria</taxon>
        <taxon>Bacillati</taxon>
        <taxon>Actinomycetota</taxon>
        <taxon>Acidimicrobiia</taxon>
        <taxon>Acidimicrobiales</taxon>
        <taxon>Acidimicrobiaceae</taxon>
        <taxon>Ferrimicrobium</taxon>
    </lineage>
</organism>
<dbReference type="RefSeq" id="WP_052566324.1">
    <property type="nucleotide sequence ID" value="NZ_JQKF01000037.1"/>
</dbReference>
<dbReference type="GeneID" id="78373538"/>
<proteinExistence type="predicted"/>
<dbReference type="GO" id="GO:0033969">
    <property type="term" value="F:gamma-glutamyl-gamma-aminobutyrate hydrolase activity"/>
    <property type="evidence" value="ECO:0007669"/>
    <property type="project" value="TreeGrafter"/>
</dbReference>
<name>A0A0D8FS27_9ACTN</name>
<dbReference type="InterPro" id="IPR044668">
    <property type="entry name" value="PuuD-like"/>
</dbReference>
<dbReference type="AlphaFoldDB" id="A0A0D8FS27"/>